<sequence length="139" mass="15177">MKRPCSRRSELYKESNRASDSITSSSESDDHSDTTVKTDLTEPSSHPPTKNQRRANKSCYTQQIAADDGLGELYNDPLDDTGVDLSGIPRILIRRKAPCRGVSGLKTAGNGIILPLFSVGYTELILLKALCHQSTARAQ</sequence>
<dbReference type="EMBL" id="BSYA01000242">
    <property type="protein sequence ID" value="GMG37474.1"/>
    <property type="molecule type" value="Genomic_DNA"/>
</dbReference>
<feature type="compositionally biased region" description="Basic and acidic residues" evidence="1">
    <location>
        <begin position="28"/>
        <end position="40"/>
    </location>
</feature>
<evidence type="ECO:0000256" key="1">
    <source>
        <dbReference type="SAM" id="MobiDB-lite"/>
    </source>
</evidence>
<proteinExistence type="predicted"/>
<dbReference type="AlphaFoldDB" id="A0AAN5BXC5"/>
<feature type="compositionally biased region" description="Basic and acidic residues" evidence="1">
    <location>
        <begin position="7"/>
        <end position="17"/>
    </location>
</feature>
<feature type="region of interest" description="Disordered" evidence="1">
    <location>
        <begin position="1"/>
        <end position="61"/>
    </location>
</feature>
<gene>
    <name evidence="2" type="ORF">Aory04_001233000</name>
</gene>
<name>A0AAN5BXC5_ASPOZ</name>
<evidence type="ECO:0000313" key="2">
    <source>
        <dbReference type="EMBL" id="GMG37474.1"/>
    </source>
</evidence>
<comment type="caution">
    <text evidence="2">The sequence shown here is derived from an EMBL/GenBank/DDBJ whole genome shotgun (WGS) entry which is preliminary data.</text>
</comment>
<reference evidence="2" key="1">
    <citation type="submission" date="2023-04" db="EMBL/GenBank/DDBJ databases">
        <title>Aspergillus oryzae NBRC 4228.</title>
        <authorList>
            <person name="Ichikawa N."/>
            <person name="Sato H."/>
            <person name="Tonouchi N."/>
        </authorList>
    </citation>
    <scope>NUCLEOTIDE SEQUENCE</scope>
    <source>
        <strain evidence="2">NBRC 4228</strain>
    </source>
</reference>
<dbReference type="Proteomes" id="UP001165205">
    <property type="component" value="Unassembled WGS sequence"/>
</dbReference>
<feature type="compositionally biased region" description="Polar residues" evidence="1">
    <location>
        <begin position="41"/>
        <end position="50"/>
    </location>
</feature>
<accession>A0AAN5BXC5</accession>
<organism evidence="2 3">
    <name type="scientific">Aspergillus oryzae</name>
    <name type="common">Yellow koji mold</name>
    <dbReference type="NCBI Taxonomy" id="5062"/>
    <lineage>
        <taxon>Eukaryota</taxon>
        <taxon>Fungi</taxon>
        <taxon>Dikarya</taxon>
        <taxon>Ascomycota</taxon>
        <taxon>Pezizomycotina</taxon>
        <taxon>Eurotiomycetes</taxon>
        <taxon>Eurotiomycetidae</taxon>
        <taxon>Eurotiales</taxon>
        <taxon>Aspergillaceae</taxon>
        <taxon>Aspergillus</taxon>
        <taxon>Aspergillus subgen. Circumdati</taxon>
    </lineage>
</organism>
<protein>
    <submittedName>
        <fullName evidence="2">Unnamed protein product</fullName>
    </submittedName>
</protein>
<evidence type="ECO:0000313" key="3">
    <source>
        <dbReference type="Proteomes" id="UP001165205"/>
    </source>
</evidence>